<dbReference type="Pfam" id="PF00022">
    <property type="entry name" value="Actin"/>
    <property type="match status" value="1"/>
</dbReference>
<organism evidence="1 2">
    <name type="scientific">Solanum tuberosum</name>
    <name type="common">Potato</name>
    <dbReference type="NCBI Taxonomy" id="4113"/>
    <lineage>
        <taxon>Eukaryota</taxon>
        <taxon>Viridiplantae</taxon>
        <taxon>Streptophyta</taxon>
        <taxon>Embryophyta</taxon>
        <taxon>Tracheophyta</taxon>
        <taxon>Spermatophyta</taxon>
        <taxon>Magnoliopsida</taxon>
        <taxon>eudicotyledons</taxon>
        <taxon>Gunneridae</taxon>
        <taxon>Pentapetalae</taxon>
        <taxon>asterids</taxon>
        <taxon>lamiids</taxon>
        <taxon>Solanales</taxon>
        <taxon>Solanaceae</taxon>
        <taxon>Solanoideae</taxon>
        <taxon>Solaneae</taxon>
        <taxon>Solanum</taxon>
    </lineage>
</organism>
<dbReference type="EMBL" id="JAIVGD010000013">
    <property type="protein sequence ID" value="KAH0761092.1"/>
    <property type="molecule type" value="Genomic_DNA"/>
</dbReference>
<evidence type="ECO:0000313" key="2">
    <source>
        <dbReference type="Proteomes" id="UP000826656"/>
    </source>
</evidence>
<keyword evidence="2" id="KW-1185">Reference proteome</keyword>
<reference evidence="1 2" key="1">
    <citation type="journal article" date="2021" name="bioRxiv">
        <title>Chromosome-scale and haplotype-resolved genome assembly of a tetraploid potato cultivar.</title>
        <authorList>
            <person name="Sun H."/>
            <person name="Jiao W.-B."/>
            <person name="Krause K."/>
            <person name="Campoy J.A."/>
            <person name="Goel M."/>
            <person name="Folz-Donahue K."/>
            <person name="Kukat C."/>
            <person name="Huettel B."/>
            <person name="Schneeberger K."/>
        </authorList>
    </citation>
    <scope>NUCLEOTIDE SEQUENCE [LARGE SCALE GENOMIC DNA]</scope>
    <source>
        <strain evidence="1">SolTubOtavaFocal</strain>
        <tissue evidence="1">Leaves</tissue>
    </source>
</reference>
<dbReference type="PANTHER" id="PTHR11937">
    <property type="entry name" value="ACTIN"/>
    <property type="match status" value="1"/>
</dbReference>
<dbReference type="Gene3D" id="3.90.640.10">
    <property type="entry name" value="Actin, Chain A, domain 4"/>
    <property type="match status" value="1"/>
</dbReference>
<accession>A0ABQ7VCS7</accession>
<sequence>MAVENWYKIEPAQGRFEFFVAGFELWSCTPRNSSSLLHKSKNNANPATSKPSRVVLVEDRFENHPSVDLSCFLVYALFCFQHQFIHLFATVRRLLLEMSSMVVLTGCCHKLFQNPRLEARSRFYVALDYEQKIETSRSSSSTVKNYELPEGQVITIGAERFCCPEALFQLSIIGMEVAGIHETTYNFIHYPYEVAKKRNVEKNSHIIKLSQLVNDPSRVVIVDPSIVHMKCF</sequence>
<dbReference type="InterPro" id="IPR004000">
    <property type="entry name" value="Actin"/>
</dbReference>
<dbReference type="InterPro" id="IPR043129">
    <property type="entry name" value="ATPase_NBD"/>
</dbReference>
<dbReference type="Proteomes" id="UP000826656">
    <property type="component" value="Unassembled WGS sequence"/>
</dbReference>
<evidence type="ECO:0000313" key="1">
    <source>
        <dbReference type="EMBL" id="KAH0761092.1"/>
    </source>
</evidence>
<comment type="caution">
    <text evidence="1">The sequence shown here is derived from an EMBL/GenBank/DDBJ whole genome shotgun (WGS) entry which is preliminary data.</text>
</comment>
<proteinExistence type="predicted"/>
<name>A0ABQ7VCS7_SOLTU</name>
<dbReference type="SUPFAM" id="SSF53067">
    <property type="entry name" value="Actin-like ATPase domain"/>
    <property type="match status" value="1"/>
</dbReference>
<protein>
    <submittedName>
        <fullName evidence="1">Uncharacterized protein</fullName>
    </submittedName>
</protein>
<gene>
    <name evidence="1" type="ORF">KY290_017165</name>
</gene>